<dbReference type="Gene3D" id="3.40.50.12170">
    <property type="entry name" value="Uncharacterised protein PF07075, DUF1343"/>
    <property type="match status" value="1"/>
</dbReference>
<dbReference type="EMBL" id="CP025958">
    <property type="protein sequence ID" value="AWM39700.1"/>
    <property type="molecule type" value="Genomic_DNA"/>
</dbReference>
<dbReference type="PANTHER" id="PTHR42915">
    <property type="entry name" value="HYPOTHETICAL 460 KDA PROTEIN IN FEUA-SIGW INTERGENIC REGION [PRECURSOR]"/>
    <property type="match status" value="1"/>
</dbReference>
<dbReference type="InterPro" id="IPR048502">
    <property type="entry name" value="NamZ_N"/>
</dbReference>
<dbReference type="Gene3D" id="3.90.1150.140">
    <property type="match status" value="1"/>
</dbReference>
<gene>
    <name evidence="3" type="ORF">C1280_23665</name>
</gene>
<dbReference type="GO" id="GO:0033922">
    <property type="term" value="F:peptidoglycan beta-N-acetylmuramidase activity"/>
    <property type="evidence" value="ECO:0007669"/>
    <property type="project" value="InterPro"/>
</dbReference>
<dbReference type="Pfam" id="PF07075">
    <property type="entry name" value="NamZ_N"/>
    <property type="match status" value="1"/>
</dbReference>
<organism evidence="3 4">
    <name type="scientific">Gemmata obscuriglobus</name>
    <dbReference type="NCBI Taxonomy" id="114"/>
    <lineage>
        <taxon>Bacteria</taxon>
        <taxon>Pseudomonadati</taxon>
        <taxon>Planctomycetota</taxon>
        <taxon>Planctomycetia</taxon>
        <taxon>Gemmatales</taxon>
        <taxon>Gemmataceae</taxon>
        <taxon>Gemmata</taxon>
    </lineage>
</organism>
<feature type="domain" description="Peptidoglycan beta-N-acetylmuramidase NamZ C-terminal" evidence="2">
    <location>
        <begin position="231"/>
        <end position="390"/>
    </location>
</feature>
<reference evidence="3 4" key="1">
    <citation type="submission" date="2018-01" db="EMBL/GenBank/DDBJ databases">
        <title>G. obscuriglobus.</title>
        <authorList>
            <person name="Franke J."/>
            <person name="Blomberg W."/>
            <person name="Selmecki A."/>
        </authorList>
    </citation>
    <scope>NUCLEOTIDE SEQUENCE [LARGE SCALE GENOMIC DNA]</scope>
    <source>
        <strain evidence="3 4">DSM 5831</strain>
    </source>
</reference>
<sequence length="390" mass="42698">MPVVRSGLDLLCASDFAPLRDRRVGLVCHPASVDVRLRHAAELLAGAPGVELRALFGPEHGFHGTAQDLIGVGHADAGALRVHSLYGSTFESLKPTAEQLRGLDVLVIDLQDIGTRYYTFQATMLYCLEACAESGVAVVVLDRPNPLGGLAVEGPALRAGFESFVGPHNIATRHGLTMGELALFYQKHRVPNVQLEVIPCEGWGRDLEFERTGLPWVLPSPNMPTPDTATVYPGLCLIEGTNLSEGRGTTRPFELVGAPWLDGAELARRLEAERLPGVRFRPAWFRPTFQKFAGQDCGGVQLHVTDRANFLPVRTGLAVLAVMCALSGTRFAWRTEEYEFVSDRPAIDLLFGSDRERLALEAGASWRQVASAWDAEEADFRQVREPSLLY</sequence>
<accession>A0A2Z3HEK1</accession>
<dbReference type="Proteomes" id="UP000245802">
    <property type="component" value="Chromosome"/>
</dbReference>
<dbReference type="InterPro" id="IPR008302">
    <property type="entry name" value="NamZ"/>
</dbReference>
<dbReference type="PIRSF" id="PIRSF016719">
    <property type="entry name" value="UCP016719"/>
    <property type="match status" value="1"/>
</dbReference>
<protein>
    <submittedName>
        <fullName evidence="3">DUF1343 domain-containing protein</fullName>
    </submittedName>
</protein>
<evidence type="ECO:0000313" key="4">
    <source>
        <dbReference type="Proteomes" id="UP000245802"/>
    </source>
</evidence>
<dbReference type="Pfam" id="PF20732">
    <property type="entry name" value="NamZ_C"/>
    <property type="match status" value="1"/>
</dbReference>
<evidence type="ECO:0000313" key="3">
    <source>
        <dbReference type="EMBL" id="AWM39700.1"/>
    </source>
</evidence>
<keyword evidence="4" id="KW-1185">Reference proteome</keyword>
<name>A0A2Z3HEK1_9BACT</name>
<proteinExistence type="predicted"/>
<dbReference type="OrthoDB" id="9801061at2"/>
<evidence type="ECO:0000259" key="1">
    <source>
        <dbReference type="Pfam" id="PF07075"/>
    </source>
</evidence>
<dbReference type="InterPro" id="IPR048503">
    <property type="entry name" value="NamZ_C"/>
</dbReference>
<dbReference type="KEGG" id="gog:C1280_23665"/>
<feature type="domain" description="Peptidoglycan beta-N-acetylmuramidase NamZ N-terminal" evidence="1">
    <location>
        <begin position="24"/>
        <end position="226"/>
    </location>
</feature>
<dbReference type="AlphaFoldDB" id="A0A2Z3HEK1"/>
<dbReference type="PANTHER" id="PTHR42915:SF1">
    <property type="entry name" value="PEPTIDOGLYCAN BETA-N-ACETYLMURAMIDASE NAMZ"/>
    <property type="match status" value="1"/>
</dbReference>
<dbReference type="RefSeq" id="WP_010046421.1">
    <property type="nucleotide sequence ID" value="NZ_CP025958.1"/>
</dbReference>
<evidence type="ECO:0000259" key="2">
    <source>
        <dbReference type="Pfam" id="PF20732"/>
    </source>
</evidence>